<keyword evidence="3 7" id="KW-0699">rRNA-binding</keyword>
<dbReference type="InterPro" id="IPR019978">
    <property type="entry name" value="Ribosomal_uS17_archaeal"/>
</dbReference>
<evidence type="ECO:0000256" key="6">
    <source>
        <dbReference type="ARBA" id="ARBA00023274"/>
    </source>
</evidence>
<dbReference type="GO" id="GO:0022627">
    <property type="term" value="C:cytosolic small ribosomal subunit"/>
    <property type="evidence" value="ECO:0007669"/>
    <property type="project" value="UniProtKB-UniRule"/>
</dbReference>
<comment type="function">
    <text evidence="7">One of the primary rRNA binding proteins, it binds specifically to the 5'-end of 16S ribosomal RNA.</text>
</comment>
<dbReference type="FunFam" id="2.40.50.1000:FF:000005">
    <property type="entry name" value="30S ribosomal protein S17"/>
    <property type="match status" value="1"/>
</dbReference>
<organism evidence="8 9">
    <name type="scientific">Promethearchaeum syntrophicum</name>
    <dbReference type="NCBI Taxonomy" id="2594042"/>
    <lineage>
        <taxon>Archaea</taxon>
        <taxon>Promethearchaeati</taxon>
        <taxon>Promethearchaeota</taxon>
        <taxon>Promethearchaeia</taxon>
        <taxon>Promethearchaeales</taxon>
        <taxon>Promethearchaeaceae</taxon>
        <taxon>Promethearchaeum</taxon>
    </lineage>
</organism>
<dbReference type="InterPro" id="IPR012340">
    <property type="entry name" value="NA-bd_OB-fold"/>
</dbReference>
<dbReference type="GeneID" id="41329178"/>
<name>A0A5B9D945_9ARCH</name>
<keyword evidence="6 7" id="KW-0687">Ribonucleoprotein</keyword>
<comment type="similarity">
    <text evidence="1 7">Belongs to the universal ribosomal protein uS17 family.</text>
</comment>
<evidence type="ECO:0000256" key="7">
    <source>
        <dbReference type="HAMAP-Rule" id="MF_01345"/>
    </source>
</evidence>
<keyword evidence="4 7" id="KW-0694">RNA-binding</keyword>
<dbReference type="PANTHER" id="PTHR10744:SF9">
    <property type="entry name" value="40S RIBOSOMAL PROTEIN S11-RELATED"/>
    <property type="match status" value="1"/>
</dbReference>
<dbReference type="NCBIfam" id="TIGR03630">
    <property type="entry name" value="uS17_arch"/>
    <property type="match status" value="1"/>
</dbReference>
<keyword evidence="5 7" id="KW-0689">Ribosomal protein</keyword>
<dbReference type="HAMAP" id="MF_01345_A">
    <property type="entry name" value="Ribosomal_uS17_A"/>
    <property type="match status" value="1"/>
</dbReference>
<comment type="subunit">
    <text evidence="2 7">Part of the 30S ribosomal subunit.</text>
</comment>
<dbReference type="Proteomes" id="UP000321408">
    <property type="component" value="Chromosome"/>
</dbReference>
<protein>
    <recommendedName>
        <fullName evidence="7">Small ribosomal subunit protein uS17</fullName>
    </recommendedName>
</protein>
<dbReference type="Gene3D" id="2.40.50.1000">
    <property type="match status" value="1"/>
</dbReference>
<dbReference type="PANTHER" id="PTHR10744">
    <property type="entry name" value="40S RIBOSOMAL PROTEIN S11 FAMILY MEMBER"/>
    <property type="match status" value="1"/>
</dbReference>
<dbReference type="PRINTS" id="PR00973">
    <property type="entry name" value="RIBOSOMALS17"/>
</dbReference>
<dbReference type="NCBIfam" id="NF006345">
    <property type="entry name" value="PRK08572.1"/>
    <property type="match status" value="1"/>
</dbReference>
<evidence type="ECO:0000256" key="4">
    <source>
        <dbReference type="ARBA" id="ARBA00022884"/>
    </source>
</evidence>
<evidence type="ECO:0000313" key="9">
    <source>
        <dbReference type="Proteomes" id="UP000321408"/>
    </source>
</evidence>
<dbReference type="OrthoDB" id="10698at2157"/>
<dbReference type="InterPro" id="IPR000266">
    <property type="entry name" value="Ribosomal_uS17"/>
</dbReference>
<dbReference type="AlphaFoldDB" id="A0A5B9D945"/>
<keyword evidence="9" id="KW-1185">Reference proteome</keyword>
<gene>
    <name evidence="7" type="primary">rps17</name>
    <name evidence="8" type="ORF">DSAG12_01182</name>
</gene>
<dbReference type="KEGG" id="psyt:DSAG12_01182"/>
<evidence type="ECO:0000313" key="8">
    <source>
        <dbReference type="EMBL" id="QEE15357.2"/>
    </source>
</evidence>
<proteinExistence type="inferred from homology"/>
<dbReference type="Pfam" id="PF00366">
    <property type="entry name" value="Ribosomal_S17"/>
    <property type="match status" value="1"/>
</dbReference>
<dbReference type="EMBL" id="CP042905">
    <property type="protein sequence ID" value="QEE15357.2"/>
    <property type="molecule type" value="Genomic_DNA"/>
</dbReference>
<evidence type="ECO:0000256" key="1">
    <source>
        <dbReference type="ARBA" id="ARBA00010254"/>
    </source>
</evidence>
<accession>A0A5B9D945</accession>
<dbReference type="InterPro" id="IPR028333">
    <property type="entry name" value="Ribosomal_uS17_arc/euk"/>
</dbReference>
<dbReference type="SUPFAM" id="SSF50249">
    <property type="entry name" value="Nucleic acid-binding proteins"/>
    <property type="match status" value="1"/>
</dbReference>
<evidence type="ECO:0000256" key="3">
    <source>
        <dbReference type="ARBA" id="ARBA00022730"/>
    </source>
</evidence>
<dbReference type="GO" id="GO:0006412">
    <property type="term" value="P:translation"/>
    <property type="evidence" value="ECO:0007669"/>
    <property type="project" value="UniProtKB-UniRule"/>
</dbReference>
<dbReference type="GO" id="GO:0003735">
    <property type="term" value="F:structural constituent of ribosome"/>
    <property type="evidence" value="ECO:0007669"/>
    <property type="project" value="UniProtKB-UniRule"/>
</dbReference>
<reference evidence="8 9" key="2">
    <citation type="journal article" date="2024" name="Int. J. Syst. Evol. Microbiol.">
        <title>Promethearchaeum syntrophicum gen. nov., sp. nov., an anaerobic, obligately syntrophic archaeon, the first isolate of the lineage 'Asgard' archaea, and proposal of the new archaeal phylum Promethearchaeota phyl. nov. and kingdom Promethearchaeati regn. nov.</title>
        <authorList>
            <person name="Imachi H."/>
            <person name="Nobu M.K."/>
            <person name="Kato S."/>
            <person name="Takaki Y."/>
            <person name="Miyazaki M."/>
            <person name="Miyata M."/>
            <person name="Ogawara M."/>
            <person name="Saito Y."/>
            <person name="Sakai S."/>
            <person name="Tahara Y.O."/>
            <person name="Takano Y."/>
            <person name="Tasumi E."/>
            <person name="Uematsu K."/>
            <person name="Yoshimura T."/>
            <person name="Itoh T."/>
            <person name="Ohkuma M."/>
            <person name="Takai K."/>
        </authorList>
    </citation>
    <scope>NUCLEOTIDE SEQUENCE [LARGE SCALE GENOMIC DNA]</scope>
    <source>
        <strain evidence="8 9">MK-D1</strain>
    </source>
</reference>
<evidence type="ECO:0000256" key="5">
    <source>
        <dbReference type="ARBA" id="ARBA00022980"/>
    </source>
</evidence>
<dbReference type="CDD" id="cd00364">
    <property type="entry name" value="Ribosomal_uS17"/>
    <property type="match status" value="1"/>
</dbReference>
<reference evidence="8 9" key="1">
    <citation type="journal article" date="2020" name="Nature">
        <title>Isolation of an archaeon at the prokaryote-eukaryote interface.</title>
        <authorList>
            <person name="Imachi H."/>
            <person name="Nobu M.K."/>
            <person name="Nakahara N."/>
            <person name="Morono Y."/>
            <person name="Ogawara M."/>
            <person name="Takaki Y."/>
            <person name="Takano Y."/>
            <person name="Uematsu K."/>
            <person name="Ikuta T."/>
            <person name="Ito M."/>
            <person name="Matsui Y."/>
            <person name="Miyazaki M."/>
            <person name="Murata K."/>
            <person name="Saito Y."/>
            <person name="Sakai S."/>
            <person name="Song C."/>
            <person name="Tasumi E."/>
            <person name="Yamanaka Y."/>
            <person name="Yamaguchi T."/>
            <person name="Kamagata Y."/>
            <person name="Tamaki H."/>
            <person name="Takai K."/>
        </authorList>
    </citation>
    <scope>NUCLEOTIDE SEQUENCE [LARGE SCALE GENOMIC DNA]</scope>
    <source>
        <strain evidence="8 9">MK-D1</strain>
    </source>
</reference>
<evidence type="ECO:0000256" key="2">
    <source>
        <dbReference type="ARBA" id="ARBA00011458"/>
    </source>
</evidence>
<dbReference type="RefSeq" id="WP_147662269.1">
    <property type="nucleotide sequence ID" value="NZ_CP042905.2"/>
</dbReference>
<dbReference type="GO" id="GO:0019843">
    <property type="term" value="F:rRNA binding"/>
    <property type="evidence" value="ECO:0007669"/>
    <property type="project" value="UniProtKB-UniRule"/>
</dbReference>
<sequence length="115" mass="13237">MTLNQVKNIGIPNIAVPAKVCEDPHCPFHGNLKLRGRILKGNVVSTKMHKTVVIQRDYNYYISKYQRYERRKSKITAHLPDCIEVKEGDQVRVAECRKISKTVAFVVIEKAIKEE</sequence>